<reference evidence="1" key="1">
    <citation type="submission" date="2022-04" db="EMBL/GenBank/DDBJ databases">
        <title>Jade perch genome.</title>
        <authorList>
            <person name="Chao B."/>
        </authorList>
    </citation>
    <scope>NUCLEOTIDE SEQUENCE</scope>
    <source>
        <strain evidence="1">CB-2022</strain>
    </source>
</reference>
<dbReference type="EMBL" id="CM041532">
    <property type="protein sequence ID" value="KAI3376090.1"/>
    <property type="molecule type" value="Genomic_DNA"/>
</dbReference>
<evidence type="ECO:0000313" key="2">
    <source>
        <dbReference type="Proteomes" id="UP000831701"/>
    </source>
</evidence>
<evidence type="ECO:0000313" key="1">
    <source>
        <dbReference type="EMBL" id="KAI3376090.1"/>
    </source>
</evidence>
<protein>
    <submittedName>
        <fullName evidence="1">Uncharacterized protein</fullName>
    </submittedName>
</protein>
<accession>A0ACB8X885</accession>
<comment type="caution">
    <text evidence="1">The sequence shown here is derived from an EMBL/GenBank/DDBJ whole genome shotgun (WGS) entry which is preliminary data.</text>
</comment>
<dbReference type="Proteomes" id="UP000831701">
    <property type="component" value="Chromosome 2"/>
</dbReference>
<proteinExistence type="predicted"/>
<gene>
    <name evidence="1" type="ORF">L3Q82_016616</name>
</gene>
<organism evidence="1 2">
    <name type="scientific">Scortum barcoo</name>
    <name type="common">barcoo grunter</name>
    <dbReference type="NCBI Taxonomy" id="214431"/>
    <lineage>
        <taxon>Eukaryota</taxon>
        <taxon>Metazoa</taxon>
        <taxon>Chordata</taxon>
        <taxon>Craniata</taxon>
        <taxon>Vertebrata</taxon>
        <taxon>Euteleostomi</taxon>
        <taxon>Actinopterygii</taxon>
        <taxon>Neopterygii</taxon>
        <taxon>Teleostei</taxon>
        <taxon>Neoteleostei</taxon>
        <taxon>Acanthomorphata</taxon>
        <taxon>Eupercaria</taxon>
        <taxon>Centrarchiformes</taxon>
        <taxon>Terapontoidei</taxon>
        <taxon>Terapontidae</taxon>
        <taxon>Scortum</taxon>
    </lineage>
</organism>
<keyword evidence="2" id="KW-1185">Reference proteome</keyword>
<name>A0ACB8X885_9TELE</name>
<sequence>MNTPQRTLTPVTLQVNVNHGPQLQRCPGWTSVTILTSREFHLAIMISKRYSASPRPPLCPLIALGIAPSTSFRGELLPILKARLYTISGPERRAMDDYIEASLRTGIIRPSSSPAVGFFFVGKKDGTLQPCIDYSALSDITVKNQYPLPLQQLSAFELLQQARVFTKVDLGNA</sequence>